<evidence type="ECO:0000313" key="12">
    <source>
        <dbReference type="RefSeq" id="XP_023574013.1"/>
    </source>
</evidence>
<evidence type="ECO:0000256" key="4">
    <source>
        <dbReference type="ARBA" id="ARBA00013723"/>
    </source>
</evidence>
<dbReference type="SUPFAM" id="SSF54768">
    <property type="entry name" value="dsRNA-binding domain-like"/>
    <property type="match status" value="1"/>
</dbReference>
<comment type="subcellular location">
    <subcellularLocation>
        <location evidence="1">Cytoplasm</location>
    </subcellularLocation>
    <subcellularLocation>
        <location evidence="2">Nucleus</location>
        <location evidence="2">Nucleolus</location>
    </subcellularLocation>
</comment>
<dbReference type="InterPro" id="IPR000504">
    <property type="entry name" value="RRM_dom"/>
</dbReference>
<dbReference type="PANTHER" id="PTHR31164:SF1">
    <property type="entry name" value="RAD52 MOTIF-CONTAINING PROTEIN 1"/>
    <property type="match status" value="1"/>
</dbReference>
<dbReference type="InterPro" id="IPR057652">
    <property type="entry name" value="DSRM_RDM1"/>
</dbReference>
<evidence type="ECO:0000256" key="6">
    <source>
        <dbReference type="ARBA" id="ARBA00022884"/>
    </source>
</evidence>
<protein>
    <recommendedName>
        <fullName evidence="4">RAD52 motif-containing protein 1</fullName>
    </recommendedName>
</protein>
<organism evidence="11 12">
    <name type="scientific">Octodon degus</name>
    <name type="common">Degu</name>
    <name type="synonym">Sciurus degus</name>
    <dbReference type="NCBI Taxonomy" id="10160"/>
    <lineage>
        <taxon>Eukaryota</taxon>
        <taxon>Metazoa</taxon>
        <taxon>Chordata</taxon>
        <taxon>Craniata</taxon>
        <taxon>Vertebrata</taxon>
        <taxon>Euteleostomi</taxon>
        <taxon>Mammalia</taxon>
        <taxon>Eutheria</taxon>
        <taxon>Euarchontoglires</taxon>
        <taxon>Glires</taxon>
        <taxon>Rodentia</taxon>
        <taxon>Hystricomorpha</taxon>
        <taxon>Octodontidae</taxon>
        <taxon>Octodon</taxon>
    </lineage>
</organism>
<sequence>MAELIPFAVPSGSDKTLLVWNLSSGPTAEALHRSLSTALSRFGLLHSVRVLPNAAVAGPGFYAVVKFYSARDARRAQKACDGSPLVQSTPVKVHLGSRHKAAGHQTLPLNSSRCQELANYYFGFNGWSKRIIKLQDLSDLEGRDAGALATPRGKPGLRFLCALEVVLPSYKCASPGVAVAEESVEELEQGQLLCLRAAQPRGGRFQGFQRGGGRTRAPRAGPALDLGAKQPSPLLPLSPSPTWPQTQACIRPYWRWGRVGLVTVGKAFPCLASHKPIWLQSKYWFCKQKCHK</sequence>
<dbReference type="SUPFAM" id="SSF54928">
    <property type="entry name" value="RNA-binding domain, RBD"/>
    <property type="match status" value="1"/>
</dbReference>
<evidence type="ECO:0000256" key="2">
    <source>
        <dbReference type="ARBA" id="ARBA00004604"/>
    </source>
</evidence>
<name>A0A6P6EPR5_OCTDE</name>
<evidence type="ECO:0000256" key="8">
    <source>
        <dbReference type="ARBA" id="ARBA00023242"/>
    </source>
</evidence>
<dbReference type="GO" id="GO:0003723">
    <property type="term" value="F:RNA binding"/>
    <property type="evidence" value="ECO:0007669"/>
    <property type="project" value="UniProtKB-UniRule"/>
</dbReference>
<dbReference type="CTD" id="201299"/>
<feature type="domain" description="RRM" evidence="10">
    <location>
        <begin position="15"/>
        <end position="98"/>
    </location>
</feature>
<keyword evidence="6 9" id="KW-0694">RNA-binding</keyword>
<keyword evidence="5" id="KW-0963">Cytoplasm</keyword>
<dbReference type="InterPro" id="IPR035979">
    <property type="entry name" value="RBD_domain_sf"/>
</dbReference>
<dbReference type="GO" id="GO:0005737">
    <property type="term" value="C:cytoplasm"/>
    <property type="evidence" value="ECO:0007669"/>
    <property type="project" value="UniProtKB-SubCell"/>
</dbReference>
<dbReference type="InterPro" id="IPR040224">
    <property type="entry name" value="RDM1"/>
</dbReference>
<reference evidence="12" key="1">
    <citation type="submission" date="2025-08" db="UniProtKB">
        <authorList>
            <consortium name="RefSeq"/>
        </authorList>
    </citation>
    <scope>IDENTIFICATION</scope>
</reference>
<dbReference type="InParanoid" id="A0A6P6EPR5"/>
<keyword evidence="8" id="KW-0539">Nucleus</keyword>
<evidence type="ECO:0000256" key="5">
    <source>
        <dbReference type="ARBA" id="ARBA00022490"/>
    </source>
</evidence>
<evidence type="ECO:0000259" key="10">
    <source>
        <dbReference type="PROSITE" id="PS50102"/>
    </source>
</evidence>
<dbReference type="Gene3D" id="3.30.70.330">
    <property type="match status" value="1"/>
</dbReference>
<evidence type="ECO:0000256" key="7">
    <source>
        <dbReference type="ARBA" id="ARBA00023125"/>
    </source>
</evidence>
<dbReference type="GO" id="GO:0005730">
    <property type="term" value="C:nucleolus"/>
    <property type="evidence" value="ECO:0007669"/>
    <property type="project" value="UniProtKB-SubCell"/>
</dbReference>
<dbReference type="Pfam" id="PF25517">
    <property type="entry name" value="DSRM_RDM1"/>
    <property type="match status" value="1"/>
</dbReference>
<evidence type="ECO:0000313" key="11">
    <source>
        <dbReference type="Proteomes" id="UP000515203"/>
    </source>
</evidence>
<dbReference type="Proteomes" id="UP000515203">
    <property type="component" value="Unplaced"/>
</dbReference>
<evidence type="ECO:0000256" key="3">
    <source>
        <dbReference type="ARBA" id="ARBA00011738"/>
    </source>
</evidence>
<dbReference type="AlphaFoldDB" id="A0A6P6EPR5"/>
<dbReference type="GeneID" id="101561527"/>
<evidence type="ECO:0000256" key="1">
    <source>
        <dbReference type="ARBA" id="ARBA00004496"/>
    </source>
</evidence>
<dbReference type="GO" id="GO:0003677">
    <property type="term" value="F:DNA binding"/>
    <property type="evidence" value="ECO:0007669"/>
    <property type="project" value="UniProtKB-KW"/>
</dbReference>
<gene>
    <name evidence="12" type="primary">Rdm1</name>
</gene>
<dbReference type="FunCoup" id="A0A6P6EPR5">
    <property type="interactions" value="603"/>
</dbReference>
<accession>A0A6P6EPR5</accession>
<dbReference type="RefSeq" id="XP_023574013.1">
    <property type="nucleotide sequence ID" value="XM_023718245.1"/>
</dbReference>
<comment type="subunit">
    <text evidence="3">Homodimer.</text>
</comment>
<dbReference type="InterPro" id="IPR012677">
    <property type="entry name" value="Nucleotide-bd_a/b_plait_sf"/>
</dbReference>
<dbReference type="CDD" id="cd12364">
    <property type="entry name" value="RRM_RDM1"/>
    <property type="match status" value="1"/>
</dbReference>
<evidence type="ECO:0000256" key="9">
    <source>
        <dbReference type="PROSITE-ProRule" id="PRU00176"/>
    </source>
</evidence>
<dbReference type="OrthoDB" id="6287754at2759"/>
<proteinExistence type="predicted"/>
<dbReference type="PANTHER" id="PTHR31164">
    <property type="entry name" value="RAD52 MOTIF-CONTAINING PROTEIN 1"/>
    <property type="match status" value="1"/>
</dbReference>
<dbReference type="PROSITE" id="PS50102">
    <property type="entry name" value="RRM"/>
    <property type="match status" value="1"/>
</dbReference>
<keyword evidence="11" id="KW-1185">Reference proteome</keyword>
<dbReference type="InterPro" id="IPR034200">
    <property type="entry name" value="RDM1_RRM"/>
</dbReference>
<keyword evidence="7" id="KW-0238">DNA-binding</keyword>